<feature type="domain" description="Integrase core" evidence="1">
    <location>
        <begin position="1"/>
        <end position="72"/>
    </location>
</feature>
<name>A0ABD0NGP9_CIRMR</name>
<evidence type="ECO:0000313" key="3">
    <source>
        <dbReference type="Proteomes" id="UP001529510"/>
    </source>
</evidence>
<dbReference type="EMBL" id="JAMKFB020000022">
    <property type="protein sequence ID" value="KAL0160933.1"/>
    <property type="molecule type" value="Genomic_DNA"/>
</dbReference>
<dbReference type="AlphaFoldDB" id="A0ABD0NGP9"/>
<evidence type="ECO:0000259" key="1">
    <source>
        <dbReference type="Pfam" id="PF24764"/>
    </source>
</evidence>
<organism evidence="2 3">
    <name type="scientific">Cirrhinus mrigala</name>
    <name type="common">Mrigala</name>
    <dbReference type="NCBI Taxonomy" id="683832"/>
    <lineage>
        <taxon>Eukaryota</taxon>
        <taxon>Metazoa</taxon>
        <taxon>Chordata</taxon>
        <taxon>Craniata</taxon>
        <taxon>Vertebrata</taxon>
        <taxon>Euteleostomi</taxon>
        <taxon>Actinopterygii</taxon>
        <taxon>Neopterygii</taxon>
        <taxon>Teleostei</taxon>
        <taxon>Ostariophysi</taxon>
        <taxon>Cypriniformes</taxon>
        <taxon>Cyprinidae</taxon>
        <taxon>Labeoninae</taxon>
        <taxon>Labeonini</taxon>
        <taxon>Cirrhinus</taxon>
    </lineage>
</organism>
<evidence type="ECO:0000313" key="2">
    <source>
        <dbReference type="EMBL" id="KAL0160933.1"/>
    </source>
</evidence>
<dbReference type="PANTHER" id="PTHR46791:SF11">
    <property type="entry name" value="INTEGRASE CATALYTIC DOMAIN-CONTAINING PROTEIN"/>
    <property type="match status" value="1"/>
</dbReference>
<keyword evidence="3" id="KW-1185">Reference proteome</keyword>
<proteinExistence type="predicted"/>
<feature type="non-terminal residue" evidence="2">
    <location>
        <position position="1"/>
    </location>
</feature>
<dbReference type="Pfam" id="PF24764">
    <property type="entry name" value="rva_4"/>
    <property type="match status" value="1"/>
</dbReference>
<protein>
    <recommendedName>
        <fullName evidence="1">Integrase core domain-containing protein</fullName>
    </recommendedName>
</protein>
<reference evidence="2 3" key="1">
    <citation type="submission" date="2024-05" db="EMBL/GenBank/DDBJ databases">
        <title>Genome sequencing and assembly of Indian major carp, Cirrhinus mrigala (Hamilton, 1822).</title>
        <authorList>
            <person name="Mohindra V."/>
            <person name="Chowdhury L.M."/>
            <person name="Lal K."/>
            <person name="Jena J.K."/>
        </authorList>
    </citation>
    <scope>NUCLEOTIDE SEQUENCE [LARGE SCALE GENOMIC DNA]</scope>
    <source>
        <strain evidence="2">CM1030</strain>
        <tissue evidence="2">Blood</tissue>
    </source>
</reference>
<accession>A0ABD0NGP9</accession>
<dbReference type="PANTHER" id="PTHR46791">
    <property type="entry name" value="EXPRESSED PROTEIN"/>
    <property type="match status" value="1"/>
</dbReference>
<dbReference type="InterPro" id="IPR058913">
    <property type="entry name" value="Integrase_dom_put"/>
</dbReference>
<feature type="non-terminal residue" evidence="2">
    <location>
        <position position="75"/>
    </location>
</feature>
<sequence length="75" mass="8798">VTSVYYNVLHTLEDNHLLDISNSLHLFCCHYVFLPRIQASLDAFHEAWDNHPIRTEHSLTPNQLWQVGQFQNPVL</sequence>
<comment type="caution">
    <text evidence="2">The sequence shown here is derived from an EMBL/GenBank/DDBJ whole genome shotgun (WGS) entry which is preliminary data.</text>
</comment>
<gene>
    <name evidence="2" type="ORF">M9458_044658</name>
</gene>
<dbReference type="Proteomes" id="UP001529510">
    <property type="component" value="Unassembled WGS sequence"/>
</dbReference>